<keyword evidence="2" id="KW-0732">Signal</keyword>
<evidence type="ECO:0000256" key="1">
    <source>
        <dbReference type="SAM" id="MobiDB-lite"/>
    </source>
</evidence>
<feature type="domain" description="DUF4232" evidence="3">
    <location>
        <begin position="94"/>
        <end position="211"/>
    </location>
</feature>
<accession>A0A5B0AMB4</accession>
<comment type="caution">
    <text evidence="4">The sequence shown here is derived from an EMBL/GenBank/DDBJ whole genome shotgun (WGS) entry which is preliminary data.</text>
</comment>
<feature type="compositionally biased region" description="Polar residues" evidence="1">
    <location>
        <begin position="81"/>
        <end position="90"/>
    </location>
</feature>
<reference evidence="4 5" key="1">
    <citation type="submission" date="2019-05" db="EMBL/GenBank/DDBJ databases">
        <authorList>
            <person name="Hariharan J."/>
            <person name="Choudoir M.J."/>
            <person name="Diebold P."/>
            <person name="Panke-Buisse K."/>
            <person name="Buckley D.H."/>
        </authorList>
    </citation>
    <scope>NUCLEOTIDE SEQUENCE [LARGE SCALE GENOMIC DNA]</scope>
    <source>
        <strain evidence="4 5">SUN51</strain>
    </source>
</reference>
<feature type="region of interest" description="Disordered" evidence="1">
    <location>
        <begin position="207"/>
        <end position="231"/>
    </location>
</feature>
<name>A0A5B0AMB4_9ACTN</name>
<keyword evidence="5" id="KW-1185">Reference proteome</keyword>
<dbReference type="OrthoDB" id="3827416at2"/>
<organism evidence="4 5">
    <name type="scientific">Streptomyces apricus</name>
    <dbReference type="NCBI Taxonomy" id="1828112"/>
    <lineage>
        <taxon>Bacteria</taxon>
        <taxon>Bacillati</taxon>
        <taxon>Actinomycetota</taxon>
        <taxon>Actinomycetes</taxon>
        <taxon>Kitasatosporales</taxon>
        <taxon>Streptomycetaceae</taxon>
        <taxon>Streptomyces</taxon>
    </lineage>
</organism>
<feature type="compositionally biased region" description="Polar residues" evidence="1">
    <location>
        <begin position="220"/>
        <end position="231"/>
    </location>
</feature>
<evidence type="ECO:0000256" key="2">
    <source>
        <dbReference type="SAM" id="SignalP"/>
    </source>
</evidence>
<sequence length="231" mass="23984">MTSTMTATVSVRSPRRFRTAALLCLLVLGANGCGFSAELDREVNPERTPTPTQGPVEGPVEVAPSPEGTGPSPSPPFGTAEPSTAVSGLQTEGCPKSGLRFAADQGDAAMGLRAMGLDVTNCGDEPRKLDGYPAVTVLDAAGDPFPGVRTVRGTDQVSMAPEDPGPRPITLAPGESAHAALYWRMHNTDGVYLRVAARQGDATVTVQPPNPLDIGPENVLGTTAWQPSQAR</sequence>
<evidence type="ECO:0000313" key="4">
    <source>
        <dbReference type="EMBL" id="KAA0930221.1"/>
    </source>
</evidence>
<dbReference type="RefSeq" id="WP_149513905.1">
    <property type="nucleotide sequence ID" value="NZ_VDFC01000047.1"/>
</dbReference>
<feature type="region of interest" description="Disordered" evidence="1">
    <location>
        <begin position="41"/>
        <end position="92"/>
    </location>
</feature>
<dbReference type="Pfam" id="PF14016">
    <property type="entry name" value="DUF4232"/>
    <property type="match status" value="1"/>
</dbReference>
<evidence type="ECO:0000313" key="5">
    <source>
        <dbReference type="Proteomes" id="UP000324965"/>
    </source>
</evidence>
<evidence type="ECO:0000259" key="3">
    <source>
        <dbReference type="Pfam" id="PF14016"/>
    </source>
</evidence>
<dbReference type="AlphaFoldDB" id="A0A5B0AMB4"/>
<feature type="chain" id="PRO_5022901780" evidence="2">
    <location>
        <begin position="37"/>
        <end position="231"/>
    </location>
</feature>
<protein>
    <submittedName>
        <fullName evidence="4">DUF4232 domain-containing protein</fullName>
    </submittedName>
</protein>
<proteinExistence type="predicted"/>
<gene>
    <name evidence="4" type="ORF">FGF04_26665</name>
</gene>
<dbReference type="EMBL" id="VDFC01000047">
    <property type="protein sequence ID" value="KAA0930221.1"/>
    <property type="molecule type" value="Genomic_DNA"/>
</dbReference>
<dbReference type="Proteomes" id="UP000324965">
    <property type="component" value="Unassembled WGS sequence"/>
</dbReference>
<feature type="signal peptide" evidence="2">
    <location>
        <begin position="1"/>
        <end position="36"/>
    </location>
</feature>
<dbReference type="InterPro" id="IPR025326">
    <property type="entry name" value="DUF4232"/>
</dbReference>